<evidence type="ECO:0000256" key="14">
    <source>
        <dbReference type="SAM" id="Coils"/>
    </source>
</evidence>
<evidence type="ECO:0000256" key="8">
    <source>
        <dbReference type="ARBA" id="ARBA00022840"/>
    </source>
</evidence>
<dbReference type="EMBL" id="CACVAZ010000152">
    <property type="protein sequence ID" value="CAA6822454.1"/>
    <property type="molecule type" value="Genomic_DNA"/>
</dbReference>
<keyword evidence="14" id="KW-0175">Coiled coil</keyword>
<evidence type="ECO:0000256" key="3">
    <source>
        <dbReference type="ARBA" id="ARBA00011209"/>
    </source>
</evidence>
<reference evidence="16" key="1">
    <citation type="submission" date="2020-01" db="EMBL/GenBank/DDBJ databases">
        <authorList>
            <person name="Meier V. D."/>
            <person name="Meier V D."/>
        </authorList>
    </citation>
    <scope>NUCLEOTIDE SEQUENCE</scope>
    <source>
        <strain evidence="16">HLG_WM_MAG_02</strain>
    </source>
</reference>
<dbReference type="InterPro" id="IPR022911">
    <property type="entry name" value="Phe_tRNA_ligase_alpha1_bac"/>
</dbReference>
<dbReference type="GO" id="GO:0000287">
    <property type="term" value="F:magnesium ion binding"/>
    <property type="evidence" value="ECO:0007669"/>
    <property type="project" value="UniProtKB-UniRule"/>
</dbReference>
<dbReference type="EC" id="6.1.1.20" evidence="13"/>
<accession>A0A6S6TSW3</accession>
<comment type="cofactor">
    <cofactor evidence="13">
        <name>Mg(2+)</name>
        <dbReference type="ChEBI" id="CHEBI:18420"/>
    </cofactor>
    <text evidence="13">Binds 2 magnesium ions per tetramer.</text>
</comment>
<comment type="subcellular location">
    <subcellularLocation>
        <location evidence="1 13">Cytoplasm</location>
    </subcellularLocation>
</comment>
<dbReference type="CDD" id="cd00496">
    <property type="entry name" value="PheRS_alpha_core"/>
    <property type="match status" value="1"/>
</dbReference>
<evidence type="ECO:0000256" key="10">
    <source>
        <dbReference type="ARBA" id="ARBA00022917"/>
    </source>
</evidence>
<feature type="coiled-coil region" evidence="14">
    <location>
        <begin position="9"/>
        <end position="36"/>
    </location>
</feature>
<dbReference type="InterPro" id="IPR010978">
    <property type="entry name" value="tRNA-bd_arm"/>
</dbReference>
<evidence type="ECO:0000256" key="13">
    <source>
        <dbReference type="HAMAP-Rule" id="MF_00281"/>
    </source>
</evidence>
<evidence type="ECO:0000259" key="15">
    <source>
        <dbReference type="PROSITE" id="PS50862"/>
    </source>
</evidence>
<dbReference type="AlphaFoldDB" id="A0A6S6TSW3"/>
<keyword evidence="10 13" id="KW-0648">Protein biosynthesis</keyword>
<dbReference type="InterPro" id="IPR004188">
    <property type="entry name" value="Phe-tRNA_ligase_II_N"/>
</dbReference>
<dbReference type="GO" id="GO:0000049">
    <property type="term" value="F:tRNA binding"/>
    <property type="evidence" value="ECO:0007669"/>
    <property type="project" value="InterPro"/>
</dbReference>
<dbReference type="GO" id="GO:0005524">
    <property type="term" value="F:ATP binding"/>
    <property type="evidence" value="ECO:0007669"/>
    <property type="project" value="UniProtKB-UniRule"/>
</dbReference>
<comment type="catalytic activity">
    <reaction evidence="12 13">
        <text>tRNA(Phe) + L-phenylalanine + ATP = L-phenylalanyl-tRNA(Phe) + AMP + diphosphate + H(+)</text>
        <dbReference type="Rhea" id="RHEA:19413"/>
        <dbReference type="Rhea" id="RHEA-COMP:9668"/>
        <dbReference type="Rhea" id="RHEA-COMP:9699"/>
        <dbReference type="ChEBI" id="CHEBI:15378"/>
        <dbReference type="ChEBI" id="CHEBI:30616"/>
        <dbReference type="ChEBI" id="CHEBI:33019"/>
        <dbReference type="ChEBI" id="CHEBI:58095"/>
        <dbReference type="ChEBI" id="CHEBI:78442"/>
        <dbReference type="ChEBI" id="CHEBI:78531"/>
        <dbReference type="ChEBI" id="CHEBI:456215"/>
        <dbReference type="EC" id="6.1.1.20"/>
    </reaction>
</comment>
<dbReference type="InterPro" id="IPR002319">
    <property type="entry name" value="Phenylalanyl-tRNA_Synthase"/>
</dbReference>
<keyword evidence="6 13" id="KW-0479">Metal-binding</keyword>
<dbReference type="HAMAP" id="MF_00281">
    <property type="entry name" value="Phe_tRNA_synth_alpha1"/>
    <property type="match status" value="1"/>
</dbReference>
<evidence type="ECO:0000256" key="2">
    <source>
        <dbReference type="ARBA" id="ARBA00010207"/>
    </source>
</evidence>
<dbReference type="InterPro" id="IPR004529">
    <property type="entry name" value="Phe-tRNA-synth_IIc_asu"/>
</dbReference>
<dbReference type="Pfam" id="PF02912">
    <property type="entry name" value="Phe_tRNA-synt_N"/>
    <property type="match status" value="1"/>
</dbReference>
<dbReference type="PROSITE" id="PS50862">
    <property type="entry name" value="AA_TRNA_LIGASE_II"/>
    <property type="match status" value="1"/>
</dbReference>
<keyword evidence="7 13" id="KW-0547">Nucleotide-binding</keyword>
<keyword evidence="11 13" id="KW-0030">Aminoacyl-tRNA synthetase</keyword>
<evidence type="ECO:0000256" key="6">
    <source>
        <dbReference type="ARBA" id="ARBA00022723"/>
    </source>
</evidence>
<dbReference type="Pfam" id="PF01409">
    <property type="entry name" value="tRNA-synt_2d"/>
    <property type="match status" value="1"/>
</dbReference>
<evidence type="ECO:0000256" key="1">
    <source>
        <dbReference type="ARBA" id="ARBA00004496"/>
    </source>
</evidence>
<dbReference type="GO" id="GO:0006432">
    <property type="term" value="P:phenylalanyl-tRNA aminoacylation"/>
    <property type="evidence" value="ECO:0007669"/>
    <property type="project" value="UniProtKB-UniRule"/>
</dbReference>
<dbReference type="Gene3D" id="3.30.930.10">
    <property type="entry name" value="Bira Bifunctional Protein, Domain 2"/>
    <property type="match status" value="1"/>
</dbReference>
<organism evidence="16">
    <name type="scientific">uncultured Sulfurovum sp</name>
    <dbReference type="NCBI Taxonomy" id="269237"/>
    <lineage>
        <taxon>Bacteria</taxon>
        <taxon>Pseudomonadati</taxon>
        <taxon>Campylobacterota</taxon>
        <taxon>Epsilonproteobacteria</taxon>
        <taxon>Campylobacterales</taxon>
        <taxon>Sulfurovaceae</taxon>
        <taxon>Sulfurovum</taxon>
        <taxon>environmental samples</taxon>
    </lineage>
</organism>
<dbReference type="InterPro" id="IPR006195">
    <property type="entry name" value="aa-tRNA-synth_II"/>
</dbReference>
<dbReference type="SUPFAM" id="SSF55681">
    <property type="entry name" value="Class II aaRS and biotin synthetases"/>
    <property type="match status" value="1"/>
</dbReference>
<keyword evidence="4 13" id="KW-0963">Cytoplasm</keyword>
<dbReference type="GO" id="GO:0005737">
    <property type="term" value="C:cytoplasm"/>
    <property type="evidence" value="ECO:0007669"/>
    <property type="project" value="UniProtKB-SubCell"/>
</dbReference>
<dbReference type="SUPFAM" id="SSF46589">
    <property type="entry name" value="tRNA-binding arm"/>
    <property type="match status" value="1"/>
</dbReference>
<keyword evidence="9 13" id="KW-0460">Magnesium</keyword>
<sequence length="345" mass="39451">MDKIPQNKIINIEVILETLEQQINDANSLAELEKVRIELFGKKGTLAKEFAKLKDVPGPEKKAFAESLNKNKTTLQNCFDERYEILKKEEIEKRLKAEAIDVSLYGNLDKKGAYHPVMATMDKIIDYFVALNFSIEDGPKVEDDFHNFEALNLPKNHPARDMQDTFFFKDGAVLRTHTSPVQIRTMLQQKPPIRMIAPGAVFRKDYDITHTPMFHQVEGLVVDVKGEINFANLKAIMSDFLRYMFGEVEVRFRPSFFPFTEPSSEVDISCIFCEAEGCRICSHTGWLEVLGCGIVDSNVFDAVDYKNVSGYAFGLGVERFAMLLHKVPDLRMLFEGDTRLLEQFR</sequence>
<evidence type="ECO:0000256" key="5">
    <source>
        <dbReference type="ARBA" id="ARBA00022598"/>
    </source>
</evidence>
<evidence type="ECO:0000313" key="16">
    <source>
        <dbReference type="EMBL" id="CAA6822454.1"/>
    </source>
</evidence>
<keyword evidence="5 13" id="KW-0436">Ligase</keyword>
<gene>
    <name evidence="13" type="primary">pheS</name>
    <name evidence="16" type="ORF">HELGO_WM20806</name>
</gene>
<evidence type="ECO:0000256" key="7">
    <source>
        <dbReference type="ARBA" id="ARBA00022741"/>
    </source>
</evidence>
<dbReference type="GO" id="GO:0004826">
    <property type="term" value="F:phenylalanine-tRNA ligase activity"/>
    <property type="evidence" value="ECO:0007669"/>
    <property type="project" value="UniProtKB-UniRule"/>
</dbReference>
<dbReference type="NCBIfam" id="TIGR00468">
    <property type="entry name" value="pheS"/>
    <property type="match status" value="1"/>
</dbReference>
<dbReference type="InterPro" id="IPR045864">
    <property type="entry name" value="aa-tRNA-synth_II/BPL/LPL"/>
</dbReference>
<proteinExistence type="inferred from homology"/>
<dbReference type="PANTHER" id="PTHR11538">
    <property type="entry name" value="PHENYLALANYL-TRNA SYNTHETASE"/>
    <property type="match status" value="1"/>
</dbReference>
<comment type="similarity">
    <text evidence="2 13">Belongs to the class-II aminoacyl-tRNA synthetase family. Phe-tRNA synthetase alpha subunit type 1 subfamily.</text>
</comment>
<dbReference type="PANTHER" id="PTHR11538:SF41">
    <property type="entry name" value="PHENYLALANINE--TRNA LIGASE, MITOCHONDRIAL"/>
    <property type="match status" value="1"/>
</dbReference>
<protein>
    <recommendedName>
        <fullName evidence="13">Phenylalanine--tRNA ligase alpha subunit</fullName>
        <ecNumber evidence="13">6.1.1.20</ecNumber>
    </recommendedName>
    <alternativeName>
        <fullName evidence="13">Phenylalanyl-tRNA synthetase alpha subunit</fullName>
        <shortName evidence="13">PheRS</shortName>
    </alternativeName>
</protein>
<evidence type="ECO:0000256" key="12">
    <source>
        <dbReference type="ARBA" id="ARBA00049255"/>
    </source>
</evidence>
<comment type="subunit">
    <text evidence="3 13">Tetramer of two alpha and two beta subunits.</text>
</comment>
<feature type="binding site" evidence="13">
    <location>
        <position position="261"/>
    </location>
    <ligand>
        <name>Mg(2+)</name>
        <dbReference type="ChEBI" id="CHEBI:18420"/>
        <note>shared with beta subunit</note>
    </ligand>
</feature>
<feature type="domain" description="Aminoacyl-transfer RNA synthetases class-II family profile" evidence="15">
    <location>
        <begin position="174"/>
        <end position="335"/>
    </location>
</feature>
<evidence type="ECO:0000256" key="9">
    <source>
        <dbReference type="ARBA" id="ARBA00022842"/>
    </source>
</evidence>
<evidence type="ECO:0000256" key="11">
    <source>
        <dbReference type="ARBA" id="ARBA00023146"/>
    </source>
</evidence>
<keyword evidence="8 13" id="KW-0067">ATP-binding</keyword>
<name>A0A6S6TSW3_9BACT</name>
<evidence type="ECO:0000256" key="4">
    <source>
        <dbReference type="ARBA" id="ARBA00022490"/>
    </source>
</evidence>